<evidence type="ECO:0008006" key="3">
    <source>
        <dbReference type="Google" id="ProtNLM"/>
    </source>
</evidence>
<dbReference type="SFLD" id="SFLDS00003">
    <property type="entry name" value="Haloacid_Dehalogenase"/>
    <property type="match status" value="1"/>
</dbReference>
<evidence type="ECO:0000313" key="2">
    <source>
        <dbReference type="Proteomes" id="UP001374893"/>
    </source>
</evidence>
<proteinExistence type="predicted"/>
<evidence type="ECO:0000313" key="1">
    <source>
        <dbReference type="EMBL" id="BCX49613.1"/>
    </source>
</evidence>
<keyword evidence="2" id="KW-1185">Reference proteome</keyword>
<gene>
    <name evidence="1" type="ORF">HAHE_35210</name>
</gene>
<protein>
    <recommendedName>
        <fullName evidence="3">HAD family hydrolase</fullName>
    </recommendedName>
</protein>
<organism evidence="1 2">
    <name type="scientific">Haloferula helveola</name>
    <dbReference type="NCBI Taxonomy" id="490095"/>
    <lineage>
        <taxon>Bacteria</taxon>
        <taxon>Pseudomonadati</taxon>
        <taxon>Verrucomicrobiota</taxon>
        <taxon>Verrucomicrobiia</taxon>
        <taxon>Verrucomicrobiales</taxon>
        <taxon>Verrucomicrobiaceae</taxon>
        <taxon>Haloferula</taxon>
    </lineage>
</organism>
<dbReference type="Gene3D" id="3.40.50.1000">
    <property type="entry name" value="HAD superfamily/HAD-like"/>
    <property type="match status" value="1"/>
</dbReference>
<dbReference type="Pfam" id="PF00702">
    <property type="entry name" value="Hydrolase"/>
    <property type="match status" value="1"/>
</dbReference>
<dbReference type="SUPFAM" id="SSF56784">
    <property type="entry name" value="HAD-like"/>
    <property type="match status" value="1"/>
</dbReference>
<reference evidence="1 2" key="1">
    <citation type="submission" date="2021-06" db="EMBL/GenBank/DDBJ databases">
        <title>Complete genome of Haloferula helveola possessing various polysaccharide degrading enzymes.</title>
        <authorList>
            <person name="Takami H."/>
            <person name="Huang C."/>
            <person name="Hamasaki K."/>
        </authorList>
    </citation>
    <scope>NUCLEOTIDE SEQUENCE [LARGE SCALE GENOMIC DNA]</scope>
    <source>
        <strain evidence="1 2">CN-1</strain>
    </source>
</reference>
<dbReference type="EMBL" id="AP024702">
    <property type="protein sequence ID" value="BCX49613.1"/>
    <property type="molecule type" value="Genomic_DNA"/>
</dbReference>
<dbReference type="InterPro" id="IPR036412">
    <property type="entry name" value="HAD-like_sf"/>
</dbReference>
<sequence>MNPADIKNIFWDVDGVLADLNHAYFHFLTGHPNYRDRYAGLKWEQLPEVLPIVPEYGALELKTHPELGKEMDRDFCADQDFFRNRPLYPKVIETLKRLNARGYRQFTMSATFDVAAKTAYLNDILAPVTDFLVIECVRHGEFMHDTAKVDRLRECYEKYALDPGETMLVDDRIYNQHAAIDSGAHPVRLRCEFTTDLPDELAWIPEFGDVEAVADWLLGEDR</sequence>
<dbReference type="RefSeq" id="WP_338686291.1">
    <property type="nucleotide sequence ID" value="NZ_AP024702.1"/>
</dbReference>
<accession>A0ABN6HCW8</accession>
<name>A0ABN6HCW8_9BACT</name>
<dbReference type="SFLD" id="SFLDG01129">
    <property type="entry name" value="C1.5:_HAD__Beta-PGM__Phosphata"/>
    <property type="match status" value="1"/>
</dbReference>
<dbReference type="InterPro" id="IPR023214">
    <property type="entry name" value="HAD_sf"/>
</dbReference>
<dbReference type="Proteomes" id="UP001374893">
    <property type="component" value="Chromosome"/>
</dbReference>